<dbReference type="PANTHER" id="PTHR30034:SF6">
    <property type="entry name" value="YOP PROTEINS TRANSLOCATION PROTEIN Q"/>
    <property type="match status" value="1"/>
</dbReference>
<sequence length="350" mass="38961">MAIKPLICTEISHEQALLNNLVCGQPPTLRSQLASENCMVAVRPLLLNRRYNLRLTASIDGMDTFIFLNSSLFNEVSLGNSRLGDIAESLPEELLVGTLSMVTDRLLGDLRSLLQTDIQLIHASRFNPAEELPTGIELMISTDSQNSSALMTVNNQTRQWLALLQQQAGGYLPDTLVCPLSLEVGYTVLADTQMRQLATGDVLLFDHCYYQDKTHLFVRLSSQNGFLGRIDGTRVLLEETVENHMSDEFDEYDDDLDEDLDEQVDDGHQAHPTQTASARDIDGIPVRLVFDVGQQELTLGEARQLQPGFTFELNRDMSSPVTVKANGKPFAECELVQINNQLGARIVRLL</sequence>
<evidence type="ECO:0000259" key="2">
    <source>
        <dbReference type="Pfam" id="PF01052"/>
    </source>
</evidence>
<reference evidence="4" key="1">
    <citation type="journal article" date="2019" name="Int. J. Syst. Evol. Microbiol.">
        <title>The Global Catalogue of Microorganisms (GCM) 10K type strain sequencing project: providing services to taxonomists for standard genome sequencing and annotation.</title>
        <authorList>
            <consortium name="The Broad Institute Genomics Platform"/>
            <consortium name="The Broad Institute Genome Sequencing Center for Infectious Disease"/>
            <person name="Wu L."/>
            <person name="Ma J."/>
        </authorList>
    </citation>
    <scope>NUCLEOTIDE SEQUENCE [LARGE SCALE GENOMIC DNA]</scope>
    <source>
        <strain evidence="4">JCM 17805</strain>
    </source>
</reference>
<dbReference type="Gene3D" id="2.30.330.10">
    <property type="entry name" value="SpoA-like"/>
    <property type="match status" value="1"/>
</dbReference>
<dbReference type="InterPro" id="IPR001172">
    <property type="entry name" value="FliN_T3SS_HrcQb"/>
</dbReference>
<proteinExistence type="inferred from homology"/>
<dbReference type="EMBL" id="BAABFL010000481">
    <property type="protein sequence ID" value="GAA4652827.1"/>
    <property type="molecule type" value="Genomic_DNA"/>
</dbReference>
<dbReference type="Pfam" id="PF01052">
    <property type="entry name" value="FliMN_C"/>
    <property type="match status" value="1"/>
</dbReference>
<dbReference type="RefSeq" id="WP_345199481.1">
    <property type="nucleotide sequence ID" value="NZ_BAABFL010000481.1"/>
</dbReference>
<evidence type="ECO:0000256" key="1">
    <source>
        <dbReference type="ARBA" id="ARBA00009226"/>
    </source>
</evidence>
<dbReference type="NCBIfam" id="TIGR02551">
    <property type="entry name" value="SpaO_YscQ"/>
    <property type="match status" value="1"/>
</dbReference>
<dbReference type="InterPro" id="IPR013385">
    <property type="entry name" value="T3SS_SpaO/YscQ/SpaO"/>
</dbReference>
<gene>
    <name evidence="3" type="ORF">GCM10023116_51110</name>
</gene>
<evidence type="ECO:0000313" key="3">
    <source>
        <dbReference type="EMBL" id="GAA4652827.1"/>
    </source>
</evidence>
<dbReference type="PRINTS" id="PR00956">
    <property type="entry name" value="FLGMOTORFLIN"/>
</dbReference>
<organism evidence="3 4">
    <name type="scientific">Kistimonas scapharcae</name>
    <dbReference type="NCBI Taxonomy" id="1036133"/>
    <lineage>
        <taxon>Bacteria</taxon>
        <taxon>Pseudomonadati</taxon>
        <taxon>Pseudomonadota</taxon>
        <taxon>Gammaproteobacteria</taxon>
        <taxon>Oceanospirillales</taxon>
        <taxon>Endozoicomonadaceae</taxon>
        <taxon>Kistimonas</taxon>
    </lineage>
</organism>
<dbReference type="InterPro" id="IPR001543">
    <property type="entry name" value="FliN-like_C"/>
</dbReference>
<protein>
    <recommendedName>
        <fullName evidence="2">Flagellar motor switch protein FliN-like C-terminal domain-containing protein</fullName>
    </recommendedName>
</protein>
<dbReference type="SUPFAM" id="SSF101801">
    <property type="entry name" value="Surface presentation of antigens (SPOA)"/>
    <property type="match status" value="1"/>
</dbReference>
<feature type="domain" description="Flagellar motor switch protein FliN-like C-terminal" evidence="2">
    <location>
        <begin position="280"/>
        <end position="349"/>
    </location>
</feature>
<comment type="caution">
    <text evidence="3">The sequence shown here is derived from an EMBL/GenBank/DDBJ whole genome shotgun (WGS) entry which is preliminary data.</text>
</comment>
<dbReference type="InterPro" id="IPR036429">
    <property type="entry name" value="SpoA-like_sf"/>
</dbReference>
<name>A0ABP8VAB2_9GAMM</name>
<keyword evidence="4" id="KW-1185">Reference proteome</keyword>
<evidence type="ECO:0000313" key="4">
    <source>
        <dbReference type="Proteomes" id="UP001500604"/>
    </source>
</evidence>
<dbReference type="PANTHER" id="PTHR30034">
    <property type="entry name" value="FLAGELLAR MOTOR SWITCH PROTEIN FLIM"/>
    <property type="match status" value="1"/>
</dbReference>
<comment type="similarity">
    <text evidence="1">Belongs to the FliN/MopA/SpaO family.</text>
</comment>
<accession>A0ABP8VAB2</accession>
<dbReference type="Proteomes" id="UP001500604">
    <property type="component" value="Unassembled WGS sequence"/>
</dbReference>